<evidence type="ECO:0000313" key="2">
    <source>
        <dbReference type="Proteomes" id="UP001328733"/>
    </source>
</evidence>
<dbReference type="RefSeq" id="WP_332865222.1">
    <property type="nucleotide sequence ID" value="NZ_JBAFSM010000019.1"/>
</dbReference>
<dbReference type="AlphaFoldDB" id="A0AAW9QR90"/>
<evidence type="ECO:0008006" key="3">
    <source>
        <dbReference type="Google" id="ProtNLM"/>
    </source>
</evidence>
<name>A0AAW9QR90_9CHRO</name>
<dbReference type="EMBL" id="JBAFSM010000019">
    <property type="protein sequence ID" value="MEG3437740.1"/>
    <property type="molecule type" value="Genomic_DNA"/>
</dbReference>
<evidence type="ECO:0000313" key="1">
    <source>
        <dbReference type="EMBL" id="MEG3437740.1"/>
    </source>
</evidence>
<reference evidence="1 2" key="1">
    <citation type="submission" date="2024-01" db="EMBL/GenBank/DDBJ databases">
        <title>Genomic insights into the taxonomy and metabolism of the cyanobacterium Pannus brasiliensis CCIBt3594.</title>
        <authorList>
            <person name="Machado M."/>
            <person name="Botero N.B."/>
            <person name="Andreote A.P.D."/>
            <person name="Feitosa A.M.T."/>
            <person name="Popin R."/>
            <person name="Sivonen K."/>
            <person name="Fiore M.F."/>
        </authorList>
    </citation>
    <scope>NUCLEOTIDE SEQUENCE [LARGE SCALE GENOMIC DNA]</scope>
    <source>
        <strain evidence="1 2">CCIBt3594</strain>
    </source>
</reference>
<gene>
    <name evidence="1" type="ORF">V0288_11475</name>
</gene>
<comment type="caution">
    <text evidence="1">The sequence shown here is derived from an EMBL/GenBank/DDBJ whole genome shotgun (WGS) entry which is preliminary data.</text>
</comment>
<sequence>MVQDNNPTSAPHPAIILVTASVVERGIILPPRAVVPNSNEITVLPELIKDLALRGVVFAFDAMNTQKKR</sequence>
<organism evidence="1 2">
    <name type="scientific">Pannus brasiliensis CCIBt3594</name>
    <dbReference type="NCBI Taxonomy" id="1427578"/>
    <lineage>
        <taxon>Bacteria</taxon>
        <taxon>Bacillati</taxon>
        <taxon>Cyanobacteriota</taxon>
        <taxon>Cyanophyceae</taxon>
        <taxon>Oscillatoriophycideae</taxon>
        <taxon>Chroococcales</taxon>
        <taxon>Microcystaceae</taxon>
        <taxon>Pannus</taxon>
    </lineage>
</organism>
<protein>
    <recommendedName>
        <fullName evidence="3">Transposase</fullName>
    </recommendedName>
</protein>
<dbReference type="Proteomes" id="UP001328733">
    <property type="component" value="Unassembled WGS sequence"/>
</dbReference>
<accession>A0AAW9QR90</accession>
<proteinExistence type="predicted"/>
<keyword evidence="2" id="KW-1185">Reference proteome</keyword>